<evidence type="ECO:0000259" key="2">
    <source>
        <dbReference type="Pfam" id="PF00248"/>
    </source>
</evidence>
<evidence type="ECO:0000313" key="4">
    <source>
        <dbReference type="Proteomes" id="UP000232688"/>
    </source>
</evidence>
<keyword evidence="1" id="KW-0560">Oxidoreductase</keyword>
<feature type="domain" description="NADP-dependent oxidoreductase" evidence="2">
    <location>
        <begin position="26"/>
        <end position="94"/>
    </location>
</feature>
<dbReference type="PANTHER" id="PTHR43364:SF4">
    <property type="entry name" value="NAD(P)-LINKED OXIDOREDUCTASE SUPERFAMILY PROTEIN"/>
    <property type="match status" value="1"/>
</dbReference>
<dbReference type="VEuPathDB" id="FungiDB:RhiirA1_484924"/>
<dbReference type="InterPro" id="IPR023210">
    <property type="entry name" value="NADP_OxRdtase_dom"/>
</dbReference>
<organism evidence="3 4">
    <name type="scientific">Rhizophagus irregularis</name>
    <dbReference type="NCBI Taxonomy" id="588596"/>
    <lineage>
        <taxon>Eukaryota</taxon>
        <taxon>Fungi</taxon>
        <taxon>Fungi incertae sedis</taxon>
        <taxon>Mucoromycota</taxon>
        <taxon>Glomeromycotina</taxon>
        <taxon>Glomeromycetes</taxon>
        <taxon>Glomerales</taxon>
        <taxon>Glomeraceae</taxon>
        <taxon>Rhizophagus</taxon>
    </lineage>
</organism>
<comment type="caution">
    <text evidence="3">The sequence shown here is derived from an EMBL/GenBank/DDBJ whole genome shotgun (WGS) entry which is preliminary data.</text>
</comment>
<name>A0A2N0QIS4_9GLOM</name>
<evidence type="ECO:0000256" key="1">
    <source>
        <dbReference type="ARBA" id="ARBA00023002"/>
    </source>
</evidence>
<dbReference type="InterPro" id="IPR050523">
    <property type="entry name" value="AKR_Detox_Biosynth"/>
</dbReference>
<sequence length="103" mass="11351">STSPVKTTKALDDYVLLGRSGLRVSPLCLGAMTFGESWGLGATKEESKKVFDLYYEKGGNFFDTSCNYNFGDSERFLGDYVSGKRSDVVIATKYTCTNLELSM</sequence>
<accession>A0A2N0QIS4</accession>
<dbReference type="GO" id="GO:0005829">
    <property type="term" value="C:cytosol"/>
    <property type="evidence" value="ECO:0007669"/>
    <property type="project" value="TreeGrafter"/>
</dbReference>
<dbReference type="Gene3D" id="3.20.20.100">
    <property type="entry name" value="NADP-dependent oxidoreductase domain"/>
    <property type="match status" value="1"/>
</dbReference>
<dbReference type="EMBL" id="LLXH01008670">
    <property type="protein sequence ID" value="PKC50948.1"/>
    <property type="molecule type" value="Genomic_DNA"/>
</dbReference>
<protein>
    <submittedName>
        <fullName evidence="3">Aldo/keto reductase</fullName>
    </submittedName>
</protein>
<proteinExistence type="predicted"/>
<dbReference type="PANTHER" id="PTHR43364">
    <property type="entry name" value="NADH-SPECIFIC METHYLGLYOXAL REDUCTASE-RELATED"/>
    <property type="match status" value="1"/>
</dbReference>
<reference evidence="3 4" key="2">
    <citation type="submission" date="2017-10" db="EMBL/GenBank/DDBJ databases">
        <title>Genome analyses suggest a sexual origin of heterokaryosis in a supposedly ancient asexual fungus.</title>
        <authorList>
            <person name="Corradi N."/>
            <person name="Sedzielewska K."/>
            <person name="Noel J."/>
            <person name="Charron P."/>
            <person name="Farinelli L."/>
            <person name="Marton T."/>
            <person name="Kruger M."/>
            <person name="Pelin A."/>
            <person name="Brachmann A."/>
            <person name="Corradi N."/>
        </authorList>
    </citation>
    <scope>NUCLEOTIDE SEQUENCE [LARGE SCALE GENOMIC DNA]</scope>
    <source>
        <strain evidence="3 4">A1</strain>
    </source>
</reference>
<dbReference type="GO" id="GO:0016491">
    <property type="term" value="F:oxidoreductase activity"/>
    <property type="evidence" value="ECO:0007669"/>
    <property type="project" value="UniProtKB-KW"/>
</dbReference>
<dbReference type="Proteomes" id="UP000232688">
    <property type="component" value="Unassembled WGS sequence"/>
</dbReference>
<evidence type="ECO:0000313" key="3">
    <source>
        <dbReference type="EMBL" id="PKC50948.1"/>
    </source>
</evidence>
<dbReference type="Pfam" id="PF00248">
    <property type="entry name" value="Aldo_ket_red"/>
    <property type="match status" value="1"/>
</dbReference>
<gene>
    <name evidence="3" type="ORF">RhiirA1_484924</name>
</gene>
<feature type="non-terminal residue" evidence="3">
    <location>
        <position position="1"/>
    </location>
</feature>
<reference evidence="3 4" key="1">
    <citation type="submission" date="2017-10" db="EMBL/GenBank/DDBJ databases">
        <title>Extensive intraspecific genome diversity in a model arbuscular mycorrhizal fungus.</title>
        <authorList>
            <person name="Chen E.C.H."/>
            <person name="Morin E."/>
            <person name="Baudet D."/>
            <person name="Noel J."/>
            <person name="Ndikumana S."/>
            <person name="Charron P."/>
            <person name="St-Onge C."/>
            <person name="Giorgi J."/>
            <person name="Grigoriev I.V."/>
            <person name="Roux C."/>
            <person name="Martin F.M."/>
            <person name="Corradi N."/>
        </authorList>
    </citation>
    <scope>NUCLEOTIDE SEQUENCE [LARGE SCALE GENOMIC DNA]</scope>
    <source>
        <strain evidence="3 4">A1</strain>
    </source>
</reference>
<dbReference type="InterPro" id="IPR036812">
    <property type="entry name" value="NAD(P)_OxRdtase_dom_sf"/>
</dbReference>
<dbReference type="SUPFAM" id="SSF51430">
    <property type="entry name" value="NAD(P)-linked oxidoreductase"/>
    <property type="match status" value="1"/>
</dbReference>
<dbReference type="AlphaFoldDB" id="A0A2N0QIS4"/>